<keyword evidence="4" id="KW-1185">Reference proteome</keyword>
<evidence type="ECO:0000256" key="1">
    <source>
        <dbReference type="SAM" id="MobiDB-lite"/>
    </source>
</evidence>
<gene>
    <name evidence="3" type="ORF">EVAR_71424_1</name>
</gene>
<name>A0A4C2AEB3_EUMVA</name>
<protein>
    <submittedName>
        <fullName evidence="3">Seroin</fullName>
    </submittedName>
</protein>
<feature type="signal peptide" evidence="2">
    <location>
        <begin position="1"/>
        <end position="17"/>
    </location>
</feature>
<evidence type="ECO:0000313" key="3">
    <source>
        <dbReference type="EMBL" id="GBP97653.1"/>
    </source>
</evidence>
<reference evidence="3 4" key="1">
    <citation type="journal article" date="2019" name="Commun. Biol.">
        <title>The bagworm genome reveals a unique fibroin gene that provides high tensile strength.</title>
        <authorList>
            <person name="Kono N."/>
            <person name="Nakamura H."/>
            <person name="Ohtoshi R."/>
            <person name="Tomita M."/>
            <person name="Numata K."/>
            <person name="Arakawa K."/>
        </authorList>
    </citation>
    <scope>NUCLEOTIDE SEQUENCE [LARGE SCALE GENOMIC DNA]</scope>
</reference>
<keyword evidence="2" id="KW-0732">Signal</keyword>
<proteinExistence type="predicted"/>
<accession>A0A4C2AEB3</accession>
<dbReference type="Proteomes" id="UP000299102">
    <property type="component" value="Unassembled WGS sequence"/>
</dbReference>
<sequence>MALLNLVVVALVATSLWFNSPPFVNFPSFPDIANVKPAPGASFNGVSASSVSRTVTDKDGNVKHTGGSTVVTNDNGKVNKYTS</sequence>
<organism evidence="3 4">
    <name type="scientific">Eumeta variegata</name>
    <name type="common">Bagworm moth</name>
    <name type="synonym">Eumeta japonica</name>
    <dbReference type="NCBI Taxonomy" id="151549"/>
    <lineage>
        <taxon>Eukaryota</taxon>
        <taxon>Metazoa</taxon>
        <taxon>Ecdysozoa</taxon>
        <taxon>Arthropoda</taxon>
        <taxon>Hexapoda</taxon>
        <taxon>Insecta</taxon>
        <taxon>Pterygota</taxon>
        <taxon>Neoptera</taxon>
        <taxon>Endopterygota</taxon>
        <taxon>Lepidoptera</taxon>
        <taxon>Glossata</taxon>
        <taxon>Ditrysia</taxon>
        <taxon>Tineoidea</taxon>
        <taxon>Psychidae</taxon>
        <taxon>Oiketicinae</taxon>
        <taxon>Eumeta</taxon>
    </lineage>
</organism>
<evidence type="ECO:0000313" key="4">
    <source>
        <dbReference type="Proteomes" id="UP000299102"/>
    </source>
</evidence>
<comment type="caution">
    <text evidence="3">The sequence shown here is derived from an EMBL/GenBank/DDBJ whole genome shotgun (WGS) entry which is preliminary data.</text>
</comment>
<dbReference type="OrthoDB" id="7445308at2759"/>
<feature type="region of interest" description="Disordered" evidence="1">
    <location>
        <begin position="54"/>
        <end position="83"/>
    </location>
</feature>
<evidence type="ECO:0000256" key="2">
    <source>
        <dbReference type="SAM" id="SignalP"/>
    </source>
</evidence>
<feature type="chain" id="PRO_5020033982" evidence="2">
    <location>
        <begin position="18"/>
        <end position="83"/>
    </location>
</feature>
<dbReference type="AlphaFoldDB" id="A0A4C2AEB3"/>
<dbReference type="EMBL" id="BGZK01002980">
    <property type="protein sequence ID" value="GBP97653.1"/>
    <property type="molecule type" value="Genomic_DNA"/>
</dbReference>
<feature type="compositionally biased region" description="Polar residues" evidence="1">
    <location>
        <begin position="66"/>
        <end position="83"/>
    </location>
</feature>